<dbReference type="GO" id="GO:0003924">
    <property type="term" value="F:GTPase activity"/>
    <property type="evidence" value="ECO:0007669"/>
    <property type="project" value="InterPro"/>
</dbReference>
<dbReference type="Gene3D" id="3.40.50.300">
    <property type="entry name" value="P-loop containing nucleotide triphosphate hydrolases"/>
    <property type="match status" value="1"/>
</dbReference>
<evidence type="ECO:0000313" key="10">
    <source>
        <dbReference type="Proteomes" id="UP001054821"/>
    </source>
</evidence>
<reference evidence="9 10" key="1">
    <citation type="journal article" date="2022" name="G3 (Bethesda)">
        <title>Whole-genome sequence and methylome profiling of the almond [Prunus dulcis (Mill.) D.A. Webb] cultivar 'Nonpareil'.</title>
        <authorList>
            <person name="D'Amico-Willman K.M."/>
            <person name="Ouma W.Z."/>
            <person name="Meulia T."/>
            <person name="Sideli G.M."/>
            <person name="Gradziel T.M."/>
            <person name="Fresnedo-Ramirez J."/>
        </authorList>
    </citation>
    <scope>NUCLEOTIDE SEQUENCE [LARGE SCALE GENOMIC DNA]</scope>
    <source>
        <strain evidence="9">Clone GOH B32 T37-40</strain>
    </source>
</reference>
<comment type="caution">
    <text evidence="9">The sequence shown here is derived from an EMBL/GenBank/DDBJ whole genome shotgun (WGS) entry which is preliminary data.</text>
</comment>
<keyword evidence="2" id="KW-0449">Lipoprotein</keyword>
<evidence type="ECO:0000256" key="3">
    <source>
        <dbReference type="ARBA" id="ARBA00022741"/>
    </source>
</evidence>
<evidence type="ECO:0000256" key="2">
    <source>
        <dbReference type="ARBA" id="ARBA00022707"/>
    </source>
</evidence>
<dbReference type="Pfam" id="PF00025">
    <property type="entry name" value="Arf"/>
    <property type="match status" value="1"/>
</dbReference>
<feature type="binding site" evidence="7">
    <location>
        <position position="49"/>
    </location>
    <ligand>
        <name>GTP</name>
        <dbReference type="ChEBI" id="CHEBI:37565"/>
    </ligand>
</feature>
<dbReference type="GO" id="GO:0015031">
    <property type="term" value="P:protein transport"/>
    <property type="evidence" value="ECO:0007669"/>
    <property type="project" value="UniProtKB-KW"/>
</dbReference>
<keyword evidence="2" id="KW-0519">Myristate</keyword>
<dbReference type="PANTHER" id="PTHR11711">
    <property type="entry name" value="ADP RIBOSYLATION FACTOR-RELATED"/>
    <property type="match status" value="1"/>
</dbReference>
<gene>
    <name evidence="9" type="ORF">L3X38_018816</name>
</gene>
<keyword evidence="3 7" id="KW-0547">Nucleotide-binding</keyword>
<evidence type="ECO:0000256" key="6">
    <source>
        <dbReference type="ARBA" id="ARBA00023134"/>
    </source>
</evidence>
<comment type="similarity">
    <text evidence="1">Belongs to the small GTPase superfamily. Arf family.</text>
</comment>
<dbReference type="Proteomes" id="UP001054821">
    <property type="component" value="Chromosome 3"/>
</dbReference>
<name>A0AAD4WBH1_PRUDU</name>
<feature type="binding site" evidence="8">
    <location>
        <position position="27"/>
    </location>
    <ligand>
        <name>Mg(2+)</name>
        <dbReference type="ChEBI" id="CHEBI:18420"/>
    </ligand>
</feature>
<dbReference type="GO" id="GO:0016192">
    <property type="term" value="P:vesicle-mediated transport"/>
    <property type="evidence" value="ECO:0007669"/>
    <property type="project" value="UniProtKB-KW"/>
</dbReference>
<organism evidence="9 10">
    <name type="scientific">Prunus dulcis</name>
    <name type="common">Almond</name>
    <name type="synonym">Amygdalus dulcis</name>
    <dbReference type="NCBI Taxonomy" id="3755"/>
    <lineage>
        <taxon>Eukaryota</taxon>
        <taxon>Viridiplantae</taxon>
        <taxon>Streptophyta</taxon>
        <taxon>Embryophyta</taxon>
        <taxon>Tracheophyta</taxon>
        <taxon>Spermatophyta</taxon>
        <taxon>Magnoliopsida</taxon>
        <taxon>eudicotyledons</taxon>
        <taxon>Gunneridae</taxon>
        <taxon>Pentapetalae</taxon>
        <taxon>rosids</taxon>
        <taxon>fabids</taxon>
        <taxon>Rosales</taxon>
        <taxon>Rosaceae</taxon>
        <taxon>Amygdaloideae</taxon>
        <taxon>Amygdaleae</taxon>
        <taxon>Prunus</taxon>
    </lineage>
</organism>
<protein>
    <submittedName>
        <fullName evidence="9">Uncharacterized protein</fullName>
    </submittedName>
</protein>
<sequence length="332" mass="37938">MTGLTGSRKTTVLNKIHTEGVLTEILTSGFSVEMLSHPYTSIATFDVGGENIIPLLYMQHFRSMKSLIFVVDRNDRNRVLEASDELHRMLNEVLHMLILICASEVMQSTVQFEGCLVGMGNEDEAEWMKLRLLESFNNRLRQAIATLEESVFDSKSPYVFSGEEIESNSHEDVVGTSEEYIESKYLEECPIGKNKVVMCAGEGNQASTDSGLEVLVRVLMPLKNFMIKEKVLRLREEYQMFLCGFKVQSMLAKLGYAPGQCNLNFWIILDRVYIAWWLAKLGEPTFEQFMHLYSVSRKNGKFGWVQTNCIEAKKIGYFVGRMPSSQKTWKKK</sequence>
<evidence type="ECO:0000256" key="5">
    <source>
        <dbReference type="ARBA" id="ARBA00022927"/>
    </source>
</evidence>
<evidence type="ECO:0000256" key="7">
    <source>
        <dbReference type="PIRSR" id="PIRSR606689-1"/>
    </source>
</evidence>
<dbReference type="AlphaFoldDB" id="A0AAD4WBH1"/>
<keyword evidence="5" id="KW-0653">Protein transport</keyword>
<evidence type="ECO:0000313" key="9">
    <source>
        <dbReference type="EMBL" id="KAI5339544.1"/>
    </source>
</evidence>
<dbReference type="GO" id="GO:0005525">
    <property type="term" value="F:GTP binding"/>
    <property type="evidence" value="ECO:0007669"/>
    <property type="project" value="UniProtKB-KW"/>
</dbReference>
<evidence type="ECO:0000256" key="1">
    <source>
        <dbReference type="ARBA" id="ARBA00010290"/>
    </source>
</evidence>
<evidence type="ECO:0000256" key="8">
    <source>
        <dbReference type="PIRSR" id="PIRSR606689-2"/>
    </source>
</evidence>
<keyword evidence="4" id="KW-0931">ER-Golgi transport</keyword>
<keyword evidence="5" id="KW-0813">Transport</keyword>
<feature type="binding site" evidence="8">
    <location>
        <position position="10"/>
    </location>
    <ligand>
        <name>Mg(2+)</name>
        <dbReference type="ChEBI" id="CHEBI:18420"/>
    </ligand>
</feature>
<dbReference type="InterPro" id="IPR024156">
    <property type="entry name" value="Small_GTPase_ARF"/>
</dbReference>
<keyword evidence="8" id="KW-0460">Magnesium</keyword>
<feature type="binding site" evidence="7">
    <location>
        <begin position="3"/>
        <end position="10"/>
    </location>
    <ligand>
        <name>GTP</name>
        <dbReference type="ChEBI" id="CHEBI:37565"/>
    </ligand>
</feature>
<evidence type="ECO:0000256" key="4">
    <source>
        <dbReference type="ARBA" id="ARBA00022892"/>
    </source>
</evidence>
<proteinExistence type="inferred from homology"/>
<dbReference type="InterPro" id="IPR027417">
    <property type="entry name" value="P-loop_NTPase"/>
</dbReference>
<keyword evidence="8" id="KW-0479">Metal-binding</keyword>
<dbReference type="SUPFAM" id="SSF52540">
    <property type="entry name" value="P-loop containing nucleoside triphosphate hydrolases"/>
    <property type="match status" value="1"/>
</dbReference>
<keyword evidence="10" id="KW-1185">Reference proteome</keyword>
<dbReference type="GO" id="GO:0046872">
    <property type="term" value="F:metal ion binding"/>
    <property type="evidence" value="ECO:0007669"/>
    <property type="project" value="UniProtKB-KW"/>
</dbReference>
<keyword evidence="6 7" id="KW-0342">GTP-binding</keyword>
<accession>A0AAD4WBH1</accession>
<dbReference type="EMBL" id="JAJFAZ020000003">
    <property type="protein sequence ID" value="KAI5339544.1"/>
    <property type="molecule type" value="Genomic_DNA"/>
</dbReference>
<dbReference type="InterPro" id="IPR006689">
    <property type="entry name" value="Small_GTPase_ARF/SAR"/>
</dbReference>
<dbReference type="SMART" id="SM00177">
    <property type="entry name" value="ARF"/>
    <property type="match status" value="1"/>
</dbReference>